<keyword evidence="1" id="KW-0805">Transcription regulation</keyword>
<feature type="DNA-binding region" description="H-T-H motif" evidence="4">
    <location>
        <begin position="37"/>
        <end position="56"/>
    </location>
</feature>
<comment type="caution">
    <text evidence="6">The sequence shown here is derived from an EMBL/GenBank/DDBJ whole genome shotgun (WGS) entry which is preliminary data.</text>
</comment>
<dbReference type="PANTHER" id="PTHR30055">
    <property type="entry name" value="HTH-TYPE TRANSCRIPTIONAL REGULATOR RUTR"/>
    <property type="match status" value="1"/>
</dbReference>
<dbReference type="EMBL" id="JAMZDX010000004">
    <property type="protein sequence ID" value="MCP2311938.1"/>
    <property type="molecule type" value="Genomic_DNA"/>
</dbReference>
<evidence type="ECO:0000313" key="7">
    <source>
        <dbReference type="Proteomes" id="UP001206483"/>
    </source>
</evidence>
<evidence type="ECO:0000256" key="3">
    <source>
        <dbReference type="ARBA" id="ARBA00023163"/>
    </source>
</evidence>
<dbReference type="InterPro" id="IPR001647">
    <property type="entry name" value="HTH_TetR"/>
</dbReference>
<protein>
    <submittedName>
        <fullName evidence="6">AcrR family transcriptional regulator</fullName>
    </submittedName>
</protein>
<organism evidence="6 7">
    <name type="scientific">Kitasatospora paracochleata</name>
    <dbReference type="NCBI Taxonomy" id="58354"/>
    <lineage>
        <taxon>Bacteria</taxon>
        <taxon>Bacillati</taxon>
        <taxon>Actinomycetota</taxon>
        <taxon>Actinomycetes</taxon>
        <taxon>Kitasatosporales</taxon>
        <taxon>Streptomycetaceae</taxon>
        <taxon>Kitasatospora</taxon>
    </lineage>
</organism>
<evidence type="ECO:0000313" key="6">
    <source>
        <dbReference type="EMBL" id="MCP2311938.1"/>
    </source>
</evidence>
<dbReference type="InterPro" id="IPR050109">
    <property type="entry name" value="HTH-type_TetR-like_transc_reg"/>
</dbReference>
<dbReference type="SUPFAM" id="SSF46689">
    <property type="entry name" value="Homeodomain-like"/>
    <property type="match status" value="1"/>
</dbReference>
<proteinExistence type="predicted"/>
<dbReference type="InterPro" id="IPR009057">
    <property type="entry name" value="Homeodomain-like_sf"/>
</dbReference>
<evidence type="ECO:0000256" key="4">
    <source>
        <dbReference type="PROSITE-ProRule" id="PRU00335"/>
    </source>
</evidence>
<dbReference type="Gene3D" id="1.10.357.10">
    <property type="entry name" value="Tetracycline Repressor, domain 2"/>
    <property type="match status" value="1"/>
</dbReference>
<dbReference type="Pfam" id="PF00440">
    <property type="entry name" value="TetR_N"/>
    <property type="match status" value="1"/>
</dbReference>
<dbReference type="Proteomes" id="UP001206483">
    <property type="component" value="Unassembled WGS sequence"/>
</dbReference>
<sequence>MSPRSYRMGQRQAEVDETRARIVEAARGQLAETGALSLDAVARRADVARATVYYQFGSKTGLLEAVCDALAAGGGMERLAEAFTAADPWAGVDRFVAVFGGFWAVDRRCNRRLRALAALDDEVGRVIAARDARRRQGAAVLVGRLPGAPEGAAARLYVLTSFETFDALAAEVAGVADVAGPEADGSEGADGDLRAAVPVVTAMVRAALGAPQAG</sequence>
<keyword evidence="3" id="KW-0804">Transcription</keyword>
<evidence type="ECO:0000256" key="1">
    <source>
        <dbReference type="ARBA" id="ARBA00023015"/>
    </source>
</evidence>
<dbReference type="PROSITE" id="PS50977">
    <property type="entry name" value="HTH_TETR_2"/>
    <property type="match status" value="1"/>
</dbReference>
<evidence type="ECO:0000259" key="5">
    <source>
        <dbReference type="PROSITE" id="PS50977"/>
    </source>
</evidence>
<reference evidence="6 7" key="1">
    <citation type="submission" date="2022-06" db="EMBL/GenBank/DDBJ databases">
        <title>Sequencing the genomes of 1000 actinobacteria strains.</title>
        <authorList>
            <person name="Klenk H.-P."/>
        </authorList>
    </citation>
    <scope>NUCLEOTIDE SEQUENCE [LARGE SCALE GENOMIC DNA]</scope>
    <source>
        <strain evidence="6 7">DSM 41656</strain>
    </source>
</reference>
<feature type="domain" description="HTH tetR-type" evidence="5">
    <location>
        <begin position="16"/>
        <end position="74"/>
    </location>
</feature>
<keyword evidence="2 4" id="KW-0238">DNA-binding</keyword>
<keyword evidence="7" id="KW-1185">Reference proteome</keyword>
<name>A0ABT1J470_9ACTN</name>
<dbReference type="RefSeq" id="WP_253800497.1">
    <property type="nucleotide sequence ID" value="NZ_BAAAUB010000016.1"/>
</dbReference>
<evidence type="ECO:0000256" key="2">
    <source>
        <dbReference type="ARBA" id="ARBA00023125"/>
    </source>
</evidence>
<accession>A0ABT1J470</accession>
<gene>
    <name evidence="6" type="ORF">FHR36_005101</name>
</gene>
<dbReference type="PANTHER" id="PTHR30055:SF151">
    <property type="entry name" value="TRANSCRIPTIONAL REGULATORY PROTEIN"/>
    <property type="match status" value="1"/>
</dbReference>